<evidence type="ECO:0000259" key="4">
    <source>
        <dbReference type="PROSITE" id="PS50048"/>
    </source>
</evidence>
<evidence type="ECO:0000313" key="6">
    <source>
        <dbReference type="Proteomes" id="UP000054321"/>
    </source>
</evidence>
<sequence length="550" mass="62541">SQNPSLHPYSCLTCRNKKKRCDRVYPCTNCFKGSSECIFVPRRPSTRKKLSLSAMERLGHLEDVIKHMRKDLEGNSPLPLVEMDKAAEQSTNEIENIPADPSSHGQNSMSKADGLETEFGRLAIGEGRSRYITSNFWASLNEEVEDLKSLLEEIPEKSDPPADIGAADLTYIFGPSYSCNILTGLHPPPDRIPVYWRLYKDNCDVLIKVLHIPTVEPLVLQATEQLDCISKGVETLMFATYFSVVVSLSPGECMEILGGEKSHLLCTYKFAMEQALTQARLLETEEMIVLQAFVIYLTGLRTQCSIRLMWTLTALAVRLAQNAGIHRDGTHFNLSPFTVEMRRRLWWCLCVLDCRASEDSGYDAAIPREGADTQLPVNVNDSDLFPSMTALPEPKSGLTEMTFSVVRFDATRTFRRLQYAQAGTIGRCGKFHASQSITEKSQLILKHQERLQELFLKHRDTSNPFCWYVEAISGIVVTKMWLIAYHPYLRRESCTGLSQDTRNSLFIGSISILETWLRLNTEVQTRKWRWLCETYIQWYAITFVLTELCL</sequence>
<proteinExistence type="predicted"/>
<dbReference type="Proteomes" id="UP000054321">
    <property type="component" value="Unassembled WGS sequence"/>
</dbReference>
<comment type="subcellular location">
    <subcellularLocation>
        <location evidence="1">Nucleus</location>
    </subcellularLocation>
</comment>
<dbReference type="AlphaFoldDB" id="A0A0C3HLJ3"/>
<dbReference type="GO" id="GO:0006351">
    <property type="term" value="P:DNA-templated transcription"/>
    <property type="evidence" value="ECO:0007669"/>
    <property type="project" value="InterPro"/>
</dbReference>
<dbReference type="PANTHER" id="PTHR31001">
    <property type="entry name" value="UNCHARACTERIZED TRANSCRIPTIONAL REGULATORY PROTEIN"/>
    <property type="match status" value="1"/>
</dbReference>
<evidence type="ECO:0000256" key="1">
    <source>
        <dbReference type="ARBA" id="ARBA00004123"/>
    </source>
</evidence>
<dbReference type="GO" id="GO:0005634">
    <property type="term" value="C:nucleus"/>
    <property type="evidence" value="ECO:0007669"/>
    <property type="project" value="UniProtKB-SubCell"/>
</dbReference>
<reference evidence="5 6" key="1">
    <citation type="submission" date="2014-04" db="EMBL/GenBank/DDBJ databases">
        <authorList>
            <consortium name="DOE Joint Genome Institute"/>
            <person name="Kuo A."/>
            <person name="Martino E."/>
            <person name="Perotto S."/>
            <person name="Kohler A."/>
            <person name="Nagy L.G."/>
            <person name="Floudas D."/>
            <person name="Copeland A."/>
            <person name="Barry K.W."/>
            <person name="Cichocki N."/>
            <person name="Veneault-Fourrey C."/>
            <person name="LaButti K."/>
            <person name="Lindquist E.A."/>
            <person name="Lipzen A."/>
            <person name="Lundell T."/>
            <person name="Morin E."/>
            <person name="Murat C."/>
            <person name="Sun H."/>
            <person name="Tunlid A."/>
            <person name="Henrissat B."/>
            <person name="Grigoriev I.V."/>
            <person name="Hibbett D.S."/>
            <person name="Martin F."/>
            <person name="Nordberg H.P."/>
            <person name="Cantor M.N."/>
            <person name="Hua S.X."/>
        </authorList>
    </citation>
    <scope>NUCLEOTIDE SEQUENCE [LARGE SCALE GENOMIC DNA]</scope>
    <source>
        <strain evidence="5 6">Zn</strain>
    </source>
</reference>
<dbReference type="Gene3D" id="4.10.240.10">
    <property type="entry name" value="Zn(2)-C6 fungal-type DNA-binding domain"/>
    <property type="match status" value="1"/>
</dbReference>
<feature type="non-terminal residue" evidence="5">
    <location>
        <position position="1"/>
    </location>
</feature>
<dbReference type="GO" id="GO:0003677">
    <property type="term" value="F:DNA binding"/>
    <property type="evidence" value="ECO:0007669"/>
    <property type="project" value="InterPro"/>
</dbReference>
<feature type="domain" description="Zn(2)-C6 fungal-type" evidence="4">
    <location>
        <begin position="10"/>
        <end position="39"/>
    </location>
</feature>
<dbReference type="HOGENOM" id="CLU_004083_7_2_1"/>
<reference evidence="6" key="2">
    <citation type="submission" date="2015-01" db="EMBL/GenBank/DDBJ databases">
        <title>Evolutionary Origins and Diversification of the Mycorrhizal Mutualists.</title>
        <authorList>
            <consortium name="DOE Joint Genome Institute"/>
            <consortium name="Mycorrhizal Genomics Consortium"/>
            <person name="Kohler A."/>
            <person name="Kuo A."/>
            <person name="Nagy L.G."/>
            <person name="Floudas D."/>
            <person name="Copeland A."/>
            <person name="Barry K.W."/>
            <person name="Cichocki N."/>
            <person name="Veneault-Fourrey C."/>
            <person name="LaButti K."/>
            <person name="Lindquist E.A."/>
            <person name="Lipzen A."/>
            <person name="Lundell T."/>
            <person name="Morin E."/>
            <person name="Murat C."/>
            <person name="Riley R."/>
            <person name="Ohm R."/>
            <person name="Sun H."/>
            <person name="Tunlid A."/>
            <person name="Henrissat B."/>
            <person name="Grigoriev I.V."/>
            <person name="Hibbett D.S."/>
            <person name="Martin F."/>
        </authorList>
    </citation>
    <scope>NUCLEOTIDE SEQUENCE [LARGE SCALE GENOMIC DNA]</scope>
    <source>
        <strain evidence="6">Zn</strain>
    </source>
</reference>
<dbReference type="GO" id="GO:0008270">
    <property type="term" value="F:zinc ion binding"/>
    <property type="evidence" value="ECO:0007669"/>
    <property type="project" value="InterPro"/>
</dbReference>
<evidence type="ECO:0000256" key="3">
    <source>
        <dbReference type="ARBA" id="ARBA00023242"/>
    </source>
</evidence>
<organism evidence="5 6">
    <name type="scientific">Oidiodendron maius (strain Zn)</name>
    <dbReference type="NCBI Taxonomy" id="913774"/>
    <lineage>
        <taxon>Eukaryota</taxon>
        <taxon>Fungi</taxon>
        <taxon>Dikarya</taxon>
        <taxon>Ascomycota</taxon>
        <taxon>Pezizomycotina</taxon>
        <taxon>Leotiomycetes</taxon>
        <taxon>Leotiomycetes incertae sedis</taxon>
        <taxon>Myxotrichaceae</taxon>
        <taxon>Oidiodendron</taxon>
    </lineage>
</organism>
<dbReference type="GO" id="GO:0000981">
    <property type="term" value="F:DNA-binding transcription factor activity, RNA polymerase II-specific"/>
    <property type="evidence" value="ECO:0007669"/>
    <property type="project" value="InterPro"/>
</dbReference>
<keyword evidence="3" id="KW-0539">Nucleus</keyword>
<evidence type="ECO:0000256" key="2">
    <source>
        <dbReference type="ARBA" id="ARBA00022723"/>
    </source>
</evidence>
<dbReference type="InterPro" id="IPR007219">
    <property type="entry name" value="XnlR_reg_dom"/>
</dbReference>
<keyword evidence="2" id="KW-0479">Metal-binding</keyword>
<dbReference type="Pfam" id="PF04082">
    <property type="entry name" value="Fungal_trans"/>
    <property type="match status" value="1"/>
</dbReference>
<dbReference type="CDD" id="cd00067">
    <property type="entry name" value="GAL4"/>
    <property type="match status" value="1"/>
</dbReference>
<dbReference type="CDD" id="cd12148">
    <property type="entry name" value="fungal_TF_MHR"/>
    <property type="match status" value="1"/>
</dbReference>
<dbReference type="SMART" id="SM00066">
    <property type="entry name" value="GAL4"/>
    <property type="match status" value="1"/>
</dbReference>
<dbReference type="SUPFAM" id="SSF57701">
    <property type="entry name" value="Zn2/Cys6 DNA-binding domain"/>
    <property type="match status" value="1"/>
</dbReference>
<dbReference type="InParanoid" id="A0A0C3HLJ3"/>
<keyword evidence="6" id="KW-1185">Reference proteome</keyword>
<dbReference type="InterPro" id="IPR050613">
    <property type="entry name" value="Sec_Metabolite_Reg"/>
</dbReference>
<gene>
    <name evidence="5" type="ORF">OIDMADRAFT_68124</name>
</gene>
<dbReference type="PROSITE" id="PS50048">
    <property type="entry name" value="ZN2_CY6_FUNGAL_2"/>
    <property type="match status" value="1"/>
</dbReference>
<dbReference type="PANTHER" id="PTHR31001:SF50">
    <property type="entry name" value="ZN(II)2CYS6 TRANSCRIPTION FACTOR (EUROFUNG)"/>
    <property type="match status" value="1"/>
</dbReference>
<dbReference type="OrthoDB" id="435881at2759"/>
<evidence type="ECO:0000313" key="5">
    <source>
        <dbReference type="EMBL" id="KIN03182.1"/>
    </source>
</evidence>
<dbReference type="Pfam" id="PF00172">
    <property type="entry name" value="Zn_clus"/>
    <property type="match status" value="1"/>
</dbReference>
<dbReference type="InterPro" id="IPR036864">
    <property type="entry name" value="Zn2-C6_fun-type_DNA-bd_sf"/>
</dbReference>
<dbReference type="STRING" id="913774.A0A0C3HLJ3"/>
<accession>A0A0C3HLJ3</accession>
<protein>
    <recommendedName>
        <fullName evidence="4">Zn(2)-C6 fungal-type domain-containing protein</fullName>
    </recommendedName>
</protein>
<dbReference type="EMBL" id="KN832874">
    <property type="protein sequence ID" value="KIN03182.1"/>
    <property type="molecule type" value="Genomic_DNA"/>
</dbReference>
<name>A0A0C3HLJ3_OIDMZ</name>
<dbReference type="InterPro" id="IPR001138">
    <property type="entry name" value="Zn2Cys6_DnaBD"/>
</dbReference>
<feature type="non-terminal residue" evidence="5">
    <location>
        <position position="550"/>
    </location>
</feature>
<dbReference type="PROSITE" id="PS00463">
    <property type="entry name" value="ZN2_CY6_FUNGAL_1"/>
    <property type="match status" value="1"/>
</dbReference>
<dbReference type="SMART" id="SM00906">
    <property type="entry name" value="Fungal_trans"/>
    <property type="match status" value="1"/>
</dbReference>